<sequence length="357" mass="40193">MEKNSIPSSLPTSEFSKQFLGFNIVDCIVRSRDKFYFLAREDYTQWTDWEDVGRHPDDTALTLRVISNFSSKPKDFQWGHATLTGFDMADAAVSLTPKEQLVVSSISGQIYAVGSGEAGMESSILTQTRGGVFKIRTISDTLYAAGGQRTVGFRRQKNNWHWYSESIPFNKEQDSRGAGFDDLDGFAQDDLYAVGGAGDVWNFNGAAWRRVDFPSNLFLETVCCGGDGCVYISGYEGHTFVGRGDSWKKVKNKELISLAFKDMVWYEDRVWCTNDYGVWWIVNDELVKADIPAFARISAGHLSARDGVLLLAGFYGAAFLENGQWHEIFSYSEMVDRCKAEGLYDGVLQARWHEFKD</sequence>
<proteinExistence type="predicted"/>
<organism evidence="1 2">
    <name type="scientific">Chryseobacterium vrystaatense</name>
    <dbReference type="NCBI Taxonomy" id="307480"/>
    <lineage>
        <taxon>Bacteria</taxon>
        <taxon>Pseudomonadati</taxon>
        <taxon>Bacteroidota</taxon>
        <taxon>Flavobacteriia</taxon>
        <taxon>Flavobacteriales</taxon>
        <taxon>Weeksellaceae</taxon>
        <taxon>Chryseobacterium group</taxon>
        <taxon>Chryseobacterium</taxon>
    </lineage>
</organism>
<reference evidence="2" key="1">
    <citation type="submission" date="2016-11" db="EMBL/GenBank/DDBJ databases">
        <authorList>
            <person name="Varghese N."/>
            <person name="Submissions S."/>
        </authorList>
    </citation>
    <scope>NUCLEOTIDE SEQUENCE [LARGE SCALE GENOMIC DNA]</scope>
    <source>
        <strain evidence="2">YR203</strain>
    </source>
</reference>
<dbReference type="Proteomes" id="UP000184108">
    <property type="component" value="Unassembled WGS sequence"/>
</dbReference>
<evidence type="ECO:0000313" key="1">
    <source>
        <dbReference type="EMBL" id="SHG13784.1"/>
    </source>
</evidence>
<accession>A0A1M5HCW8</accession>
<gene>
    <name evidence="1" type="ORF">SAMN02787073_3662</name>
</gene>
<evidence type="ECO:0000313" key="2">
    <source>
        <dbReference type="Proteomes" id="UP000184108"/>
    </source>
</evidence>
<name>A0A1M5HCW8_9FLAO</name>
<dbReference type="EMBL" id="FQVE01000004">
    <property type="protein sequence ID" value="SHG13784.1"/>
    <property type="molecule type" value="Genomic_DNA"/>
</dbReference>
<dbReference type="AlphaFoldDB" id="A0A1M5HCW8"/>
<protein>
    <submittedName>
        <fullName evidence="1">Uncharacterized protein</fullName>
    </submittedName>
</protein>
<dbReference type="RefSeq" id="WP_083536223.1">
    <property type="nucleotide sequence ID" value="NZ_FQVE01000004.1"/>
</dbReference>